<evidence type="ECO:0000313" key="1">
    <source>
        <dbReference type="EMBL" id="JAD74704.1"/>
    </source>
</evidence>
<sequence length="22" mass="2683">MILFKQRGIRDKGSNVFCFFIY</sequence>
<dbReference type="AlphaFoldDB" id="A0A0A9CEI2"/>
<protein>
    <submittedName>
        <fullName evidence="1">Uncharacterized protein</fullName>
    </submittedName>
</protein>
<reference evidence="1" key="1">
    <citation type="submission" date="2014-09" db="EMBL/GenBank/DDBJ databases">
        <authorList>
            <person name="Magalhaes I.L.F."/>
            <person name="Oliveira U."/>
            <person name="Santos F.R."/>
            <person name="Vidigal T.H.D.A."/>
            <person name="Brescovit A.D."/>
            <person name="Santos A.J."/>
        </authorList>
    </citation>
    <scope>NUCLEOTIDE SEQUENCE</scope>
    <source>
        <tissue evidence="1">Shoot tissue taken approximately 20 cm above the soil surface</tissue>
    </source>
</reference>
<reference evidence="1" key="2">
    <citation type="journal article" date="2015" name="Data Brief">
        <title>Shoot transcriptome of the giant reed, Arundo donax.</title>
        <authorList>
            <person name="Barrero R.A."/>
            <person name="Guerrero F.D."/>
            <person name="Moolhuijzen P."/>
            <person name="Goolsby J.A."/>
            <person name="Tidwell J."/>
            <person name="Bellgard S.E."/>
            <person name="Bellgard M.I."/>
        </authorList>
    </citation>
    <scope>NUCLEOTIDE SEQUENCE</scope>
    <source>
        <tissue evidence="1">Shoot tissue taken approximately 20 cm above the soil surface</tissue>
    </source>
</reference>
<organism evidence="1">
    <name type="scientific">Arundo donax</name>
    <name type="common">Giant reed</name>
    <name type="synonym">Donax arundinaceus</name>
    <dbReference type="NCBI Taxonomy" id="35708"/>
    <lineage>
        <taxon>Eukaryota</taxon>
        <taxon>Viridiplantae</taxon>
        <taxon>Streptophyta</taxon>
        <taxon>Embryophyta</taxon>
        <taxon>Tracheophyta</taxon>
        <taxon>Spermatophyta</taxon>
        <taxon>Magnoliopsida</taxon>
        <taxon>Liliopsida</taxon>
        <taxon>Poales</taxon>
        <taxon>Poaceae</taxon>
        <taxon>PACMAD clade</taxon>
        <taxon>Arundinoideae</taxon>
        <taxon>Arundineae</taxon>
        <taxon>Arundo</taxon>
    </lineage>
</organism>
<accession>A0A0A9CEI2</accession>
<name>A0A0A9CEI2_ARUDO</name>
<proteinExistence type="predicted"/>
<dbReference type="EMBL" id="GBRH01223191">
    <property type="protein sequence ID" value="JAD74704.1"/>
    <property type="molecule type" value="Transcribed_RNA"/>
</dbReference>